<gene>
    <name evidence="1" type="ORF">ACFFSA_52330</name>
</gene>
<organism evidence="1 2">
    <name type="scientific">Nonomuraea helvata</name>
    <dbReference type="NCBI Taxonomy" id="37484"/>
    <lineage>
        <taxon>Bacteria</taxon>
        <taxon>Bacillati</taxon>
        <taxon>Actinomycetota</taxon>
        <taxon>Actinomycetes</taxon>
        <taxon>Streptosporangiales</taxon>
        <taxon>Streptosporangiaceae</taxon>
        <taxon>Nonomuraea</taxon>
    </lineage>
</organism>
<dbReference type="Proteomes" id="UP001589532">
    <property type="component" value="Unassembled WGS sequence"/>
</dbReference>
<protein>
    <submittedName>
        <fullName evidence="1">Uncharacterized protein</fullName>
    </submittedName>
</protein>
<keyword evidence="2" id="KW-1185">Reference proteome</keyword>
<name>A0ABV5SKS0_9ACTN</name>
<evidence type="ECO:0000313" key="1">
    <source>
        <dbReference type="EMBL" id="MFB9631703.1"/>
    </source>
</evidence>
<reference evidence="1 2" key="1">
    <citation type="submission" date="2024-09" db="EMBL/GenBank/DDBJ databases">
        <authorList>
            <person name="Sun Q."/>
            <person name="Mori K."/>
        </authorList>
    </citation>
    <scope>NUCLEOTIDE SEQUENCE [LARGE SCALE GENOMIC DNA]</scope>
    <source>
        <strain evidence="1 2">JCM 3143</strain>
    </source>
</reference>
<dbReference type="RefSeq" id="WP_344994208.1">
    <property type="nucleotide sequence ID" value="NZ_BAAAXV010000008.1"/>
</dbReference>
<evidence type="ECO:0000313" key="2">
    <source>
        <dbReference type="Proteomes" id="UP001589532"/>
    </source>
</evidence>
<proteinExistence type="predicted"/>
<accession>A0ABV5SKS0</accession>
<dbReference type="EMBL" id="JBHMBW010000108">
    <property type="protein sequence ID" value="MFB9631703.1"/>
    <property type="molecule type" value="Genomic_DNA"/>
</dbReference>
<sequence length="62" mass="6917">MPETLLRNVFHVAAPPSAVLVHLSEPSSYVGLSPLVVEVRDVRREPGLSRFVSVERFRSWGS</sequence>
<comment type="caution">
    <text evidence="1">The sequence shown here is derived from an EMBL/GenBank/DDBJ whole genome shotgun (WGS) entry which is preliminary data.</text>
</comment>